<protein>
    <submittedName>
        <fullName evidence="7">Chromosome partitioning protein ParB</fullName>
    </submittedName>
</protein>
<evidence type="ECO:0000259" key="6">
    <source>
        <dbReference type="SMART" id="SM00470"/>
    </source>
</evidence>
<reference evidence="7 8" key="1">
    <citation type="journal article" date="2018" name="Nat. Biotechnol.">
        <title>A standardized bacterial taxonomy based on genome phylogeny substantially revises the tree of life.</title>
        <authorList>
            <person name="Parks D.H."/>
            <person name="Chuvochina M."/>
            <person name="Waite D.W."/>
            <person name="Rinke C."/>
            <person name="Skarshewski A."/>
            <person name="Chaumeil P.A."/>
            <person name="Hugenholtz P."/>
        </authorList>
    </citation>
    <scope>NUCLEOTIDE SEQUENCE [LARGE SCALE GENOMIC DNA]</scope>
    <source>
        <strain evidence="7">UBA9958</strain>
    </source>
</reference>
<feature type="region of interest" description="Disordered" evidence="5">
    <location>
        <begin position="220"/>
        <end position="240"/>
    </location>
</feature>
<dbReference type="InterPro" id="IPR050336">
    <property type="entry name" value="Chromosome_partition/occlusion"/>
</dbReference>
<evidence type="ECO:0000313" key="8">
    <source>
        <dbReference type="Proteomes" id="UP000264313"/>
    </source>
</evidence>
<feature type="compositionally biased region" description="Polar residues" evidence="5">
    <location>
        <begin position="223"/>
        <end position="234"/>
    </location>
</feature>
<comment type="caution">
    <text evidence="7">The sequence shown here is derived from an EMBL/GenBank/DDBJ whole genome shotgun (WGS) entry which is preliminary data.</text>
</comment>
<evidence type="ECO:0000256" key="2">
    <source>
        <dbReference type="ARBA" id="ARBA00022829"/>
    </source>
</evidence>
<evidence type="ECO:0000256" key="5">
    <source>
        <dbReference type="SAM" id="MobiDB-lite"/>
    </source>
</evidence>
<dbReference type="InterPro" id="IPR041468">
    <property type="entry name" value="HTH_ParB/Spo0J"/>
</dbReference>
<dbReference type="EMBL" id="DNAA01000161">
    <property type="protein sequence ID" value="HBA09241.1"/>
    <property type="molecule type" value="Genomic_DNA"/>
</dbReference>
<dbReference type="Proteomes" id="UP000264313">
    <property type="component" value="Unassembled WGS sequence"/>
</dbReference>
<dbReference type="GO" id="GO:0045881">
    <property type="term" value="P:positive regulation of sporulation resulting in formation of a cellular spore"/>
    <property type="evidence" value="ECO:0007669"/>
    <property type="project" value="TreeGrafter"/>
</dbReference>
<dbReference type="PANTHER" id="PTHR33375">
    <property type="entry name" value="CHROMOSOME-PARTITIONING PROTEIN PARB-RELATED"/>
    <property type="match status" value="1"/>
</dbReference>
<dbReference type="InterPro" id="IPR004437">
    <property type="entry name" value="ParB/RepB/Spo0J"/>
</dbReference>
<dbReference type="PANTHER" id="PTHR33375:SF1">
    <property type="entry name" value="CHROMOSOME-PARTITIONING PROTEIN PARB-RELATED"/>
    <property type="match status" value="1"/>
</dbReference>
<keyword evidence="3" id="KW-0238">DNA-binding</keyword>
<evidence type="ECO:0000256" key="3">
    <source>
        <dbReference type="ARBA" id="ARBA00023125"/>
    </source>
</evidence>
<dbReference type="GO" id="GO:0005694">
    <property type="term" value="C:chromosome"/>
    <property type="evidence" value="ECO:0007669"/>
    <property type="project" value="TreeGrafter"/>
</dbReference>
<sequence>MVKLKGLGRGLDALLAGDMGSVGEADSLMMLKVDQLRPGKYQPRSYMDEAALKTLADSIKAQGIMQPILVRQLADEQYEIIAGERRWRASQRAGLAEVPVLVREIADESALAMALIENIQRENLNPLEEAQGIKRLIDEFSMTHEKAAESVGRSRVAVSNLLRLLTLTGAVQDMLMHGKLDMGHARALVGLEGAQQVMLAEQIVHNRLSVREAEALVKKLGEQTDSPASKSTQAPKEDQDVLRLQERLSGTLGASVSIKANSNGAGVLKINYANLDQLDEIIGRITR</sequence>
<name>A0A351RB20_9PROT</name>
<dbReference type="Pfam" id="PF02195">
    <property type="entry name" value="ParB_N"/>
    <property type="match status" value="1"/>
</dbReference>
<dbReference type="SMART" id="SM00470">
    <property type="entry name" value="ParB"/>
    <property type="match status" value="1"/>
</dbReference>
<dbReference type="AlphaFoldDB" id="A0A351RB20"/>
<dbReference type="CDD" id="cd16393">
    <property type="entry name" value="SPO0J_N"/>
    <property type="match status" value="1"/>
</dbReference>
<proteinExistence type="inferred from homology"/>
<dbReference type="NCBIfam" id="TIGR00180">
    <property type="entry name" value="parB_part"/>
    <property type="match status" value="1"/>
</dbReference>
<dbReference type="InterPro" id="IPR057240">
    <property type="entry name" value="ParB_dimer_C"/>
</dbReference>
<accession>A0A351RB20</accession>
<dbReference type="FunFam" id="3.90.1530.30:FF:000001">
    <property type="entry name" value="Chromosome partitioning protein ParB"/>
    <property type="match status" value="1"/>
</dbReference>
<evidence type="ECO:0000256" key="4">
    <source>
        <dbReference type="ARBA" id="ARBA00025472"/>
    </source>
</evidence>
<gene>
    <name evidence="7" type="ORF">DCW48_06555</name>
</gene>
<dbReference type="Gene3D" id="1.10.10.2830">
    <property type="match status" value="1"/>
</dbReference>
<dbReference type="SUPFAM" id="SSF109709">
    <property type="entry name" value="KorB DNA-binding domain-like"/>
    <property type="match status" value="1"/>
</dbReference>
<dbReference type="GO" id="GO:0003677">
    <property type="term" value="F:DNA binding"/>
    <property type="evidence" value="ECO:0007669"/>
    <property type="project" value="UniProtKB-KW"/>
</dbReference>
<feature type="domain" description="ParB-like N-terminal" evidence="6">
    <location>
        <begin position="29"/>
        <end position="119"/>
    </location>
</feature>
<dbReference type="STRING" id="1132855.GCA_000384255_00223"/>
<dbReference type="Pfam" id="PF17762">
    <property type="entry name" value="HTH_ParB"/>
    <property type="match status" value="1"/>
</dbReference>
<dbReference type="Gene3D" id="3.90.1530.30">
    <property type="match status" value="1"/>
</dbReference>
<dbReference type="GO" id="GO:0007059">
    <property type="term" value="P:chromosome segregation"/>
    <property type="evidence" value="ECO:0007669"/>
    <property type="project" value="UniProtKB-KW"/>
</dbReference>
<evidence type="ECO:0000256" key="1">
    <source>
        <dbReference type="ARBA" id="ARBA00006295"/>
    </source>
</evidence>
<keyword evidence="2" id="KW-0159">Chromosome partition</keyword>
<organism evidence="7 8">
    <name type="scientific">Methylotenera mobilis</name>
    <dbReference type="NCBI Taxonomy" id="359408"/>
    <lineage>
        <taxon>Bacteria</taxon>
        <taxon>Pseudomonadati</taxon>
        <taxon>Pseudomonadota</taxon>
        <taxon>Betaproteobacteria</taxon>
        <taxon>Nitrosomonadales</taxon>
        <taxon>Methylophilaceae</taxon>
        <taxon>Methylotenera</taxon>
    </lineage>
</organism>
<dbReference type="Pfam" id="PF23552">
    <property type="entry name" value="ParB_C"/>
    <property type="match status" value="1"/>
</dbReference>
<evidence type="ECO:0000313" key="7">
    <source>
        <dbReference type="EMBL" id="HBA09241.1"/>
    </source>
</evidence>
<dbReference type="InterPro" id="IPR036086">
    <property type="entry name" value="ParB/Sulfiredoxin_sf"/>
</dbReference>
<comment type="function">
    <text evidence="4">Involved in chromosome partition. Localize to both poles of the predivisional cell following completion of DNA replication. Binds to the DNA origin of replication.</text>
</comment>
<dbReference type="InterPro" id="IPR003115">
    <property type="entry name" value="ParB_N"/>
</dbReference>
<dbReference type="SUPFAM" id="SSF110849">
    <property type="entry name" value="ParB/Sulfiredoxin"/>
    <property type="match status" value="1"/>
</dbReference>
<comment type="similarity">
    <text evidence="1">Belongs to the ParB family.</text>
</comment>
<dbReference type="FunFam" id="1.10.10.2830:FF:000001">
    <property type="entry name" value="Chromosome partitioning protein ParB"/>
    <property type="match status" value="1"/>
</dbReference>